<proteinExistence type="predicted"/>
<accession>A0A2M8QAZ5</accession>
<comment type="caution">
    <text evidence="2">The sequence shown here is derived from an EMBL/GenBank/DDBJ whole genome shotgun (WGS) entry which is preliminary data.</text>
</comment>
<evidence type="ECO:0000313" key="2">
    <source>
        <dbReference type="EMBL" id="PJF46971.1"/>
    </source>
</evidence>
<dbReference type="AlphaFoldDB" id="A0A2M8QAZ5"/>
<dbReference type="Proteomes" id="UP000230790">
    <property type="component" value="Unassembled WGS sequence"/>
</dbReference>
<feature type="compositionally biased region" description="Polar residues" evidence="1">
    <location>
        <begin position="22"/>
        <end position="32"/>
    </location>
</feature>
<evidence type="ECO:0000256" key="1">
    <source>
        <dbReference type="SAM" id="MobiDB-lite"/>
    </source>
</evidence>
<name>A0A2M8QAZ5_9CHLR</name>
<organism evidence="2 3">
    <name type="scientific">Candidatus Thermofonsia Clade 3 bacterium</name>
    <dbReference type="NCBI Taxonomy" id="2364212"/>
    <lineage>
        <taxon>Bacteria</taxon>
        <taxon>Bacillati</taxon>
        <taxon>Chloroflexota</taxon>
        <taxon>Candidatus Thermofontia</taxon>
        <taxon>Candidatus Thermofonsia Clade 3</taxon>
    </lineage>
</organism>
<feature type="compositionally biased region" description="Basic and acidic residues" evidence="1">
    <location>
        <begin position="1"/>
        <end position="14"/>
    </location>
</feature>
<gene>
    <name evidence="2" type="ORF">CUN48_11040</name>
</gene>
<dbReference type="EMBL" id="PGTN01000077">
    <property type="protein sequence ID" value="PJF46971.1"/>
    <property type="molecule type" value="Genomic_DNA"/>
</dbReference>
<evidence type="ECO:0000313" key="3">
    <source>
        <dbReference type="Proteomes" id="UP000230790"/>
    </source>
</evidence>
<reference evidence="2 3" key="1">
    <citation type="submission" date="2017-11" db="EMBL/GenBank/DDBJ databases">
        <title>Evolution of Phototrophy in the Chloroflexi Phylum Driven by Horizontal Gene Transfer.</title>
        <authorList>
            <person name="Ward L.M."/>
            <person name="Hemp J."/>
            <person name="Shih P.M."/>
            <person name="Mcglynn S.E."/>
            <person name="Fischer W."/>
        </authorList>
    </citation>
    <scope>NUCLEOTIDE SEQUENCE [LARGE SCALE GENOMIC DNA]</scope>
    <source>
        <strain evidence="2">JP3_7</strain>
    </source>
</reference>
<sequence>MNNKKTGNDSHFESANDDAVAKSSSAPSQFEANSAMDELRAMVIPSSSLAAMGLEAAAKKNLPSGQTLGDALKSFIRQLTDSLSQVANDLSSLEVRTFSSDDMSQVHYDLNSGKFIGPVKPRALTRISLDGDTDIVVPEKGDELDETLWAAHVSMVKEAQATRAQFIGSMAEMATRLIALFS</sequence>
<protein>
    <submittedName>
        <fullName evidence="2">Uncharacterized protein</fullName>
    </submittedName>
</protein>
<feature type="region of interest" description="Disordered" evidence="1">
    <location>
        <begin position="1"/>
        <end position="32"/>
    </location>
</feature>